<dbReference type="SUPFAM" id="SSF48498">
    <property type="entry name" value="Tetracyclin repressor-like, C-terminal domain"/>
    <property type="match status" value="1"/>
</dbReference>
<dbReference type="InterPro" id="IPR009057">
    <property type="entry name" value="Homeodomain-like_sf"/>
</dbReference>
<dbReference type="Gene3D" id="1.10.357.10">
    <property type="entry name" value="Tetracycline Repressor, domain 2"/>
    <property type="match status" value="1"/>
</dbReference>
<proteinExistence type="predicted"/>
<dbReference type="InterPro" id="IPR036271">
    <property type="entry name" value="Tet_transcr_reg_TetR-rel_C_sf"/>
</dbReference>
<evidence type="ECO:0000256" key="1">
    <source>
        <dbReference type="ARBA" id="ARBA00023015"/>
    </source>
</evidence>
<feature type="domain" description="HTH tetR-type" evidence="5">
    <location>
        <begin position="6"/>
        <end position="66"/>
    </location>
</feature>
<sequence>MTRPKLFDEEASVDGAMRLFWRQGFDGAPLPELLDAMGLSRGSFYNAFGGKEKILLDAIRRYMDVGMDGVLLPLFEPDAAREEIEETFTRMIAHTASPEGRYGCLVNNCMTELATRVPVARRALLAARAMVEDGFTRAVERGQAEGTIAKRDSPRSIGRFLLNNFSGLNVASKGRPGRAVLADIARVTLKILD</sequence>
<organism evidence="6 7">
    <name type="scientific">Panacagrimonas perspica</name>
    <dbReference type="NCBI Taxonomy" id="381431"/>
    <lineage>
        <taxon>Bacteria</taxon>
        <taxon>Pseudomonadati</taxon>
        <taxon>Pseudomonadota</taxon>
        <taxon>Gammaproteobacteria</taxon>
        <taxon>Nevskiales</taxon>
        <taxon>Nevskiaceae</taxon>
        <taxon>Panacagrimonas</taxon>
    </lineage>
</organism>
<dbReference type="SUPFAM" id="SSF46689">
    <property type="entry name" value="Homeodomain-like"/>
    <property type="match status" value="1"/>
</dbReference>
<accession>A0A4V3F503</accession>
<keyword evidence="7" id="KW-1185">Reference proteome</keyword>
<protein>
    <submittedName>
        <fullName evidence="6">TetR family transcriptional regulator</fullName>
    </submittedName>
</protein>
<evidence type="ECO:0000313" key="7">
    <source>
        <dbReference type="Proteomes" id="UP000295341"/>
    </source>
</evidence>
<comment type="caution">
    <text evidence="6">The sequence shown here is derived from an EMBL/GenBank/DDBJ whole genome shotgun (WGS) entry which is preliminary data.</text>
</comment>
<dbReference type="Proteomes" id="UP000295341">
    <property type="component" value="Unassembled WGS sequence"/>
</dbReference>
<reference evidence="6 7" key="1">
    <citation type="submission" date="2019-03" db="EMBL/GenBank/DDBJ databases">
        <title>Genomic Encyclopedia of Type Strains, Phase IV (KMG-IV): sequencing the most valuable type-strain genomes for metagenomic binning, comparative biology and taxonomic classification.</title>
        <authorList>
            <person name="Goeker M."/>
        </authorList>
    </citation>
    <scope>NUCLEOTIDE SEQUENCE [LARGE SCALE GENOMIC DNA]</scope>
    <source>
        <strain evidence="6 7">DSM 26377</strain>
    </source>
</reference>
<evidence type="ECO:0000259" key="5">
    <source>
        <dbReference type="PROSITE" id="PS50977"/>
    </source>
</evidence>
<dbReference type="PANTHER" id="PTHR47506:SF1">
    <property type="entry name" value="HTH-TYPE TRANSCRIPTIONAL REGULATOR YJDC"/>
    <property type="match status" value="1"/>
</dbReference>
<name>A0A4V3F503_9GAMM</name>
<keyword evidence="1" id="KW-0805">Transcription regulation</keyword>
<dbReference type="RefSeq" id="WP_133883187.1">
    <property type="nucleotide sequence ID" value="NZ_MWIN01000008.1"/>
</dbReference>
<dbReference type="Pfam" id="PF16925">
    <property type="entry name" value="TetR_C_13"/>
    <property type="match status" value="1"/>
</dbReference>
<dbReference type="OrthoDB" id="270177at2"/>
<dbReference type="GO" id="GO:0003677">
    <property type="term" value="F:DNA binding"/>
    <property type="evidence" value="ECO:0007669"/>
    <property type="project" value="UniProtKB-UniRule"/>
</dbReference>
<evidence type="ECO:0000256" key="2">
    <source>
        <dbReference type="ARBA" id="ARBA00023125"/>
    </source>
</evidence>
<gene>
    <name evidence="6" type="ORF">DFR24_4015</name>
</gene>
<dbReference type="Gene3D" id="1.10.10.60">
    <property type="entry name" value="Homeodomain-like"/>
    <property type="match status" value="1"/>
</dbReference>
<evidence type="ECO:0000256" key="4">
    <source>
        <dbReference type="PROSITE-ProRule" id="PRU00335"/>
    </source>
</evidence>
<evidence type="ECO:0000256" key="3">
    <source>
        <dbReference type="ARBA" id="ARBA00023163"/>
    </source>
</evidence>
<dbReference type="Pfam" id="PF00440">
    <property type="entry name" value="TetR_N"/>
    <property type="match status" value="1"/>
</dbReference>
<dbReference type="PANTHER" id="PTHR47506">
    <property type="entry name" value="TRANSCRIPTIONAL REGULATORY PROTEIN"/>
    <property type="match status" value="1"/>
</dbReference>
<dbReference type="EMBL" id="SOBT01000011">
    <property type="protein sequence ID" value="TDU25576.1"/>
    <property type="molecule type" value="Genomic_DNA"/>
</dbReference>
<keyword evidence="2 4" id="KW-0238">DNA-binding</keyword>
<keyword evidence="3" id="KW-0804">Transcription</keyword>
<evidence type="ECO:0000313" key="6">
    <source>
        <dbReference type="EMBL" id="TDU25576.1"/>
    </source>
</evidence>
<feature type="DNA-binding region" description="H-T-H motif" evidence="4">
    <location>
        <begin position="29"/>
        <end position="48"/>
    </location>
</feature>
<dbReference type="InterPro" id="IPR011075">
    <property type="entry name" value="TetR_C"/>
</dbReference>
<dbReference type="PROSITE" id="PS50977">
    <property type="entry name" value="HTH_TETR_2"/>
    <property type="match status" value="1"/>
</dbReference>
<dbReference type="AlphaFoldDB" id="A0A4V3F503"/>
<dbReference type="InterPro" id="IPR001647">
    <property type="entry name" value="HTH_TetR"/>
</dbReference>